<feature type="domain" description="HTH gntR-type" evidence="4">
    <location>
        <begin position="18"/>
        <end position="86"/>
    </location>
</feature>
<organism evidence="5 6">
    <name type="scientific">Alkalicoccus urumqiensis</name>
    <name type="common">Bacillus urumqiensis</name>
    <dbReference type="NCBI Taxonomy" id="1548213"/>
    <lineage>
        <taxon>Bacteria</taxon>
        <taxon>Bacillati</taxon>
        <taxon>Bacillota</taxon>
        <taxon>Bacilli</taxon>
        <taxon>Bacillales</taxon>
        <taxon>Bacillaceae</taxon>
        <taxon>Alkalicoccus</taxon>
    </lineage>
</organism>
<dbReference type="InterPro" id="IPR036390">
    <property type="entry name" value="WH_DNA-bd_sf"/>
</dbReference>
<comment type="caution">
    <text evidence="5">The sequence shown here is derived from an EMBL/GenBank/DDBJ whole genome shotgun (WGS) entry which is preliminary data.</text>
</comment>
<dbReference type="SUPFAM" id="SSF46785">
    <property type="entry name" value="Winged helix' DNA-binding domain"/>
    <property type="match status" value="1"/>
</dbReference>
<evidence type="ECO:0000256" key="1">
    <source>
        <dbReference type="ARBA" id="ARBA00023015"/>
    </source>
</evidence>
<evidence type="ECO:0000256" key="3">
    <source>
        <dbReference type="ARBA" id="ARBA00023163"/>
    </source>
</evidence>
<dbReference type="PANTHER" id="PTHR43537:SF44">
    <property type="entry name" value="GNTR FAMILY REGULATORY PROTEIN"/>
    <property type="match status" value="1"/>
</dbReference>
<dbReference type="PROSITE" id="PS50949">
    <property type="entry name" value="HTH_GNTR"/>
    <property type="match status" value="1"/>
</dbReference>
<dbReference type="Proteomes" id="UP000243650">
    <property type="component" value="Unassembled WGS sequence"/>
</dbReference>
<dbReference type="Gene3D" id="1.20.120.530">
    <property type="entry name" value="GntR ligand-binding domain-like"/>
    <property type="match status" value="1"/>
</dbReference>
<dbReference type="SMART" id="SM00345">
    <property type="entry name" value="HTH_GNTR"/>
    <property type="match status" value="1"/>
</dbReference>
<dbReference type="InterPro" id="IPR011711">
    <property type="entry name" value="GntR_C"/>
</dbReference>
<dbReference type="EMBL" id="PVNS01000001">
    <property type="protein sequence ID" value="PRO67244.1"/>
    <property type="molecule type" value="Genomic_DNA"/>
</dbReference>
<keyword evidence="2" id="KW-0238">DNA-binding</keyword>
<keyword evidence="3" id="KW-0804">Transcription</keyword>
<dbReference type="SUPFAM" id="SSF48008">
    <property type="entry name" value="GntR ligand-binding domain-like"/>
    <property type="match status" value="1"/>
</dbReference>
<proteinExistence type="predicted"/>
<dbReference type="Pfam" id="PF07729">
    <property type="entry name" value="FCD"/>
    <property type="match status" value="1"/>
</dbReference>
<gene>
    <name evidence="5" type="ORF">C6I21_01395</name>
</gene>
<evidence type="ECO:0000256" key="2">
    <source>
        <dbReference type="ARBA" id="ARBA00023125"/>
    </source>
</evidence>
<evidence type="ECO:0000313" key="6">
    <source>
        <dbReference type="Proteomes" id="UP000243650"/>
    </source>
</evidence>
<dbReference type="Pfam" id="PF00392">
    <property type="entry name" value="GntR"/>
    <property type="match status" value="1"/>
</dbReference>
<dbReference type="AlphaFoldDB" id="A0A2P6MLS4"/>
<dbReference type="InterPro" id="IPR036388">
    <property type="entry name" value="WH-like_DNA-bd_sf"/>
</dbReference>
<protein>
    <recommendedName>
        <fullName evidence="4">HTH gntR-type domain-containing protein</fullName>
    </recommendedName>
</protein>
<dbReference type="GO" id="GO:0003677">
    <property type="term" value="F:DNA binding"/>
    <property type="evidence" value="ECO:0007669"/>
    <property type="project" value="UniProtKB-KW"/>
</dbReference>
<dbReference type="InterPro" id="IPR008920">
    <property type="entry name" value="TF_FadR/GntR_C"/>
</dbReference>
<sequence length="254" mass="28721">MLKQEKRGEWRSADMAMRNLSDQLLHELGREIVCGEREPGSTLPKVETLSEMRGVSRTVVREAIKGLHARRLVESSTRTGTAVREPESWLWWDPDVIGWAAGADDNRTVLLQLSEVRMAMEPAAVKLAARNATPEDVEAIRHAFDKLTYALDDETVWAEADGHFHEAILDASHNMLMASLVRTLQYGLVQSRYKTMKALRRQQERDSPGRTAQALEMHRAVMEAVCSGQEDTAHHAMTHLLETVVQLLEEEESR</sequence>
<dbReference type="Gene3D" id="1.10.10.10">
    <property type="entry name" value="Winged helix-like DNA-binding domain superfamily/Winged helix DNA-binding domain"/>
    <property type="match status" value="1"/>
</dbReference>
<evidence type="ECO:0000313" key="5">
    <source>
        <dbReference type="EMBL" id="PRO67244.1"/>
    </source>
</evidence>
<keyword evidence="6" id="KW-1185">Reference proteome</keyword>
<evidence type="ECO:0000259" key="4">
    <source>
        <dbReference type="PROSITE" id="PS50949"/>
    </source>
</evidence>
<dbReference type="SMART" id="SM00895">
    <property type="entry name" value="FCD"/>
    <property type="match status" value="1"/>
</dbReference>
<name>A0A2P6MLS4_ALKUR</name>
<accession>A0A2P6MLS4</accession>
<reference evidence="5 6" key="1">
    <citation type="submission" date="2018-03" db="EMBL/GenBank/DDBJ databases">
        <title>Bacillus urumqiensis sp. nov., a moderately haloalkaliphilic bacterium isolated from a salt lake.</title>
        <authorList>
            <person name="Zhao B."/>
            <person name="Liao Z."/>
        </authorList>
    </citation>
    <scope>NUCLEOTIDE SEQUENCE [LARGE SCALE GENOMIC DNA]</scope>
    <source>
        <strain evidence="5 6">BZ-SZ-XJ18</strain>
    </source>
</reference>
<dbReference type="GO" id="GO:0003700">
    <property type="term" value="F:DNA-binding transcription factor activity"/>
    <property type="evidence" value="ECO:0007669"/>
    <property type="project" value="InterPro"/>
</dbReference>
<dbReference type="OrthoDB" id="9782299at2"/>
<dbReference type="PANTHER" id="PTHR43537">
    <property type="entry name" value="TRANSCRIPTIONAL REGULATOR, GNTR FAMILY"/>
    <property type="match status" value="1"/>
</dbReference>
<dbReference type="InterPro" id="IPR000524">
    <property type="entry name" value="Tscrpt_reg_HTH_GntR"/>
</dbReference>
<keyword evidence="1" id="KW-0805">Transcription regulation</keyword>